<comment type="caution">
    <text evidence="1">The sequence shown here is derived from an EMBL/GenBank/DDBJ whole genome shotgun (WGS) entry which is preliminary data.</text>
</comment>
<proteinExistence type="predicted"/>
<reference evidence="1 2" key="1">
    <citation type="submission" date="2024-04" db="EMBL/GenBank/DDBJ databases">
        <title>genome sequences of Mucor flavus KT1a and Helicostylum pulchrum KT1b strains isolation_sourced from the surface of a dry-aged beef.</title>
        <authorList>
            <person name="Toyotome T."/>
            <person name="Hosono M."/>
            <person name="Torimaru M."/>
            <person name="Fukuda K."/>
            <person name="Mikami N."/>
        </authorList>
    </citation>
    <scope>NUCLEOTIDE SEQUENCE [LARGE SCALE GENOMIC DNA]</scope>
    <source>
        <strain evidence="1 2">KT1b</strain>
    </source>
</reference>
<accession>A0ABP9YDI9</accession>
<sequence length="844" mass="97709">MSHFRKTLIDVALYSTSTRNQKAYKNHKEKDCYIIYDKQKLNVLSWGYKYLEKDTVLIEFSEEKVYQLFKKSEDTWDQDDLLLFTAVSDFIRLLVEELLTDPKVKIKDIAALHYVFVVPSEWDEEIRQVLIRPIFVQANLISEGGDHQDKLLFCSEVESICYFLTEPKYSDCVTMTRNTIVGRIVNEQNQVSIKLNLISIGNPLFDFSGSVMFPKITNSNSMSLTFRDIKNGIREFIKTRFSFTAQESTIIYIMRELGTVDFDSLVSNTDKEQTSYLMKPFITDSGISELDKHQKASIKSICPFDIYENGLIKEIWDHNYFTDYTRSHSIDSYLGFLECTTLEIKRSFLTFVEKYLKSDADFLAANNDTACYKNIIDEMESILGGEGDIKDLLVSIQQRKQAQESVKQGYMTCIKNFILRKNEDDATKDGEGLLPTIQKYFQAITFPIKSFFVIAQLFKGHIQLTLNQVATESTSLDEKDHQEAIIIQDEIIHIPNIYDSLSIKMWDDIVEDNSLIRLCDVHNKCNDHELLEIFSLENQAEFTNNLKQYVFKNILHNNYIPPYTDETAAIHLSKSCACSVYLTIRNIVDISFRPILQDIISLVSTSLINKQLFGKYRNMQYMFHLIHFNYNPQFQHIIMKILKDETNEFLYEQNIDIPHYTLPELSSQLLKPALQQEPCSYKAFQVSVLSHVHSKNYGFSLESLLSGAYVGFRNKRSDTKIISINKETVFPLFKKGNKISSSSQESRVFYLNSNYICWLWYFELKKTDTLSFDKIIPVEDISEAITSNTISDSTFRPGNHAPFVISIVYEGYMPSISLGFKFIGKEMEKECLTTIAEPMTLARF</sequence>
<evidence type="ECO:0000313" key="1">
    <source>
        <dbReference type="EMBL" id="GAA5805021.1"/>
    </source>
</evidence>
<gene>
    <name evidence="1" type="ORF">HPULCUR_010534</name>
</gene>
<name>A0ABP9YDI9_9FUNG</name>
<keyword evidence="2" id="KW-1185">Reference proteome</keyword>
<dbReference type="EMBL" id="BAABUJ010000041">
    <property type="protein sequence ID" value="GAA5805021.1"/>
    <property type="molecule type" value="Genomic_DNA"/>
</dbReference>
<organism evidence="1 2">
    <name type="scientific">Helicostylum pulchrum</name>
    <dbReference type="NCBI Taxonomy" id="562976"/>
    <lineage>
        <taxon>Eukaryota</taxon>
        <taxon>Fungi</taxon>
        <taxon>Fungi incertae sedis</taxon>
        <taxon>Mucoromycota</taxon>
        <taxon>Mucoromycotina</taxon>
        <taxon>Mucoromycetes</taxon>
        <taxon>Mucorales</taxon>
        <taxon>Mucorineae</taxon>
        <taxon>Mucoraceae</taxon>
        <taxon>Helicostylum</taxon>
    </lineage>
</organism>
<dbReference type="Proteomes" id="UP001476247">
    <property type="component" value="Unassembled WGS sequence"/>
</dbReference>
<evidence type="ECO:0000313" key="2">
    <source>
        <dbReference type="Proteomes" id="UP001476247"/>
    </source>
</evidence>
<protein>
    <submittedName>
        <fullName evidence="1">Uncharacterized protein</fullName>
    </submittedName>
</protein>